<sequence length="213" mass="24038">MASRPRRGEARADVDAHRVHHQPLGVIQKMPYGAQEYIVACARTDPHNTLQIVTDPPLQGAPAFREEVWIYGQLVCLVQDMNVPWIVRLQSECGKGAHQDTCEAMHVGADVYLCPSHGDSRPCTAMEYILHSLDTITAQLCSPQHFPGGAYVPHESVRLFYSMSKQLARIFLHIQLHHGELFAEAEATSSLYARFRMLVEMYDLYPVEELPVQ</sequence>
<dbReference type="EMBL" id="KZ454991">
    <property type="protein sequence ID" value="PKI83385.1"/>
    <property type="molecule type" value="Genomic_DNA"/>
</dbReference>
<feature type="binding site" evidence="1">
    <location>
        <position position="173"/>
    </location>
    <ligand>
        <name>Zn(2+)</name>
        <dbReference type="ChEBI" id="CHEBI:29105"/>
    </ligand>
</feature>
<dbReference type="SMART" id="SM01388">
    <property type="entry name" value="Mob1_phocein"/>
    <property type="match status" value="1"/>
</dbReference>
<protein>
    <recommendedName>
        <fullName evidence="4">Mob1p</fullName>
    </recommendedName>
</protein>
<dbReference type="Proteomes" id="UP000232875">
    <property type="component" value="Unassembled WGS sequence"/>
</dbReference>
<name>A0A2N1JA13_9BASI</name>
<evidence type="ECO:0000313" key="2">
    <source>
        <dbReference type="EMBL" id="PKI83385.1"/>
    </source>
</evidence>
<dbReference type="PANTHER" id="PTHR22599">
    <property type="entry name" value="MPS ONE BINDER KINASE ACTIVATOR-LIKE MOB"/>
    <property type="match status" value="1"/>
</dbReference>
<reference evidence="2 3" key="1">
    <citation type="submission" date="2017-10" db="EMBL/GenBank/DDBJ databases">
        <title>A novel species of cold-tolerant Malassezia isolated from bats.</title>
        <authorList>
            <person name="Lorch J.M."/>
            <person name="Palmer J.M."/>
            <person name="Vanderwolf K.J."/>
            <person name="Schmidt K.Z."/>
            <person name="Verant M.L."/>
            <person name="Weller T.J."/>
            <person name="Blehert D.S."/>
        </authorList>
    </citation>
    <scope>NUCLEOTIDE SEQUENCE [LARGE SCALE GENOMIC DNA]</scope>
    <source>
        <strain evidence="2 3">NWHC:44797-103</strain>
    </source>
</reference>
<gene>
    <name evidence="2" type="ORF">MVES_002355</name>
</gene>
<keyword evidence="1" id="KW-0479">Metal-binding</keyword>
<evidence type="ECO:0008006" key="4">
    <source>
        <dbReference type="Google" id="ProtNLM"/>
    </source>
</evidence>
<accession>A0A2N1JA13</accession>
<organism evidence="2 3">
    <name type="scientific">Malassezia vespertilionis</name>
    <dbReference type="NCBI Taxonomy" id="2020962"/>
    <lineage>
        <taxon>Eukaryota</taxon>
        <taxon>Fungi</taxon>
        <taxon>Dikarya</taxon>
        <taxon>Basidiomycota</taxon>
        <taxon>Ustilaginomycotina</taxon>
        <taxon>Malasseziomycetes</taxon>
        <taxon>Malasseziales</taxon>
        <taxon>Malasseziaceae</taxon>
        <taxon>Malassezia</taxon>
    </lineage>
</organism>
<keyword evidence="3" id="KW-1185">Reference proteome</keyword>
<dbReference type="Gene3D" id="1.20.140.30">
    <property type="entry name" value="MOB kinase activator"/>
    <property type="match status" value="1"/>
</dbReference>
<feature type="binding site" evidence="1">
    <location>
        <position position="102"/>
    </location>
    <ligand>
        <name>Zn(2+)</name>
        <dbReference type="ChEBI" id="CHEBI:29105"/>
    </ligand>
</feature>
<dbReference type="OrthoDB" id="10262609at2759"/>
<evidence type="ECO:0000313" key="3">
    <source>
        <dbReference type="Proteomes" id="UP000232875"/>
    </source>
</evidence>
<dbReference type="STRING" id="2020962.A0A2N1JA13"/>
<dbReference type="SUPFAM" id="SSF101152">
    <property type="entry name" value="Mob1/phocein"/>
    <property type="match status" value="1"/>
</dbReference>
<dbReference type="Pfam" id="PF03637">
    <property type="entry name" value="Mob1_phocein"/>
    <property type="match status" value="1"/>
</dbReference>
<dbReference type="InterPro" id="IPR005301">
    <property type="entry name" value="MOB_kinase_act_fam"/>
</dbReference>
<dbReference type="AlphaFoldDB" id="A0A2N1JA13"/>
<feature type="binding site" evidence="1">
    <location>
        <position position="178"/>
    </location>
    <ligand>
        <name>Zn(2+)</name>
        <dbReference type="ChEBI" id="CHEBI:29105"/>
    </ligand>
</feature>
<dbReference type="InterPro" id="IPR036703">
    <property type="entry name" value="MOB_kinase_act_sf"/>
</dbReference>
<evidence type="ECO:0000256" key="1">
    <source>
        <dbReference type="PIRSR" id="PIRSR605301-1"/>
    </source>
</evidence>
<proteinExistence type="predicted"/>
<keyword evidence="1" id="KW-0862">Zinc</keyword>
<feature type="binding site" evidence="1">
    <location>
        <position position="93"/>
    </location>
    <ligand>
        <name>Zn(2+)</name>
        <dbReference type="ChEBI" id="CHEBI:29105"/>
    </ligand>
</feature>